<gene>
    <name evidence="4" type="ORF">DAEQUDRAFT_761603</name>
</gene>
<name>A0A165TZ69_9APHY</name>
<organism evidence="4 5">
    <name type="scientific">Daedalea quercina L-15889</name>
    <dbReference type="NCBI Taxonomy" id="1314783"/>
    <lineage>
        <taxon>Eukaryota</taxon>
        <taxon>Fungi</taxon>
        <taxon>Dikarya</taxon>
        <taxon>Basidiomycota</taxon>
        <taxon>Agaricomycotina</taxon>
        <taxon>Agaricomycetes</taxon>
        <taxon>Polyporales</taxon>
        <taxon>Fomitopsis</taxon>
    </lineage>
</organism>
<protein>
    <recommendedName>
        <fullName evidence="6">Mid2 domain-containing protein</fullName>
    </recommendedName>
</protein>
<evidence type="ECO:0000313" key="4">
    <source>
        <dbReference type="EMBL" id="KZT74166.1"/>
    </source>
</evidence>
<feature type="region of interest" description="Disordered" evidence="1">
    <location>
        <begin position="289"/>
        <end position="338"/>
    </location>
</feature>
<keyword evidence="5" id="KW-1185">Reference proteome</keyword>
<evidence type="ECO:0000256" key="3">
    <source>
        <dbReference type="SAM" id="SignalP"/>
    </source>
</evidence>
<feature type="region of interest" description="Disordered" evidence="1">
    <location>
        <begin position="190"/>
        <end position="218"/>
    </location>
</feature>
<feature type="compositionally biased region" description="Low complexity" evidence="1">
    <location>
        <begin position="294"/>
        <end position="317"/>
    </location>
</feature>
<sequence length="426" mass="45240">MRSTCVHVCKQGLLVVLLHSLSAFALLTNRTIDDTYGDLVTNLQVAYTSNWNPGQACSGCAVQPNKAEAFSGTWHDTTSNNPNATSPHSATLQFNGTAIWVNCILVNSANSSGTTIFTNISFELDGAVAGTYDHVPDPSASPYLYNITTFSNTNLDMGEHTLVMTALQGSDPSLLLFDWAQYTFDDGQPTSTSSSFSSTSTVSSSSSPASTSVVPVPTHKEGPPAGAIAGGVAGGAAFIILGICLILYFRRRRHGKVYYNTGVAIDEEIIPFDHTPVSGHLNAAAPFHDRPARRAPAQPVPRSVTAYTTGPSSSTSSDPVDAVRSSEKRAGEMASPHREDLMREAADLRQQVTNLRVGLSFMDMDSVAATSPPASSISAAPQSPRSNATAIDAELRRELASLRVDMARLRAGIVRSVDSEPLPAYM</sequence>
<dbReference type="Gene3D" id="2.60.120.260">
    <property type="entry name" value="Galactose-binding domain-like"/>
    <property type="match status" value="1"/>
</dbReference>
<keyword evidence="2" id="KW-1133">Transmembrane helix</keyword>
<feature type="compositionally biased region" description="Low complexity" evidence="1">
    <location>
        <begin position="190"/>
        <end position="217"/>
    </location>
</feature>
<evidence type="ECO:0000256" key="2">
    <source>
        <dbReference type="SAM" id="Phobius"/>
    </source>
</evidence>
<feature type="signal peptide" evidence="3">
    <location>
        <begin position="1"/>
        <end position="25"/>
    </location>
</feature>
<accession>A0A165TZ69</accession>
<evidence type="ECO:0000256" key="1">
    <source>
        <dbReference type="SAM" id="MobiDB-lite"/>
    </source>
</evidence>
<evidence type="ECO:0008006" key="6">
    <source>
        <dbReference type="Google" id="ProtNLM"/>
    </source>
</evidence>
<reference evidence="4 5" key="1">
    <citation type="journal article" date="2016" name="Mol. Biol. Evol.">
        <title>Comparative Genomics of Early-Diverging Mushroom-Forming Fungi Provides Insights into the Origins of Lignocellulose Decay Capabilities.</title>
        <authorList>
            <person name="Nagy L.G."/>
            <person name="Riley R."/>
            <person name="Tritt A."/>
            <person name="Adam C."/>
            <person name="Daum C."/>
            <person name="Floudas D."/>
            <person name="Sun H."/>
            <person name="Yadav J.S."/>
            <person name="Pangilinan J."/>
            <person name="Larsson K.H."/>
            <person name="Matsuura K."/>
            <person name="Barry K."/>
            <person name="Labutti K."/>
            <person name="Kuo R."/>
            <person name="Ohm R.A."/>
            <person name="Bhattacharya S.S."/>
            <person name="Shirouzu T."/>
            <person name="Yoshinaga Y."/>
            <person name="Martin F.M."/>
            <person name="Grigoriev I.V."/>
            <person name="Hibbett D.S."/>
        </authorList>
    </citation>
    <scope>NUCLEOTIDE SEQUENCE [LARGE SCALE GENOMIC DNA]</scope>
    <source>
        <strain evidence="4 5">L-15889</strain>
    </source>
</reference>
<keyword evidence="3" id="KW-0732">Signal</keyword>
<keyword evidence="2" id="KW-0472">Membrane</keyword>
<feature type="transmembrane region" description="Helical" evidence="2">
    <location>
        <begin position="227"/>
        <end position="249"/>
    </location>
</feature>
<dbReference type="OrthoDB" id="3245657at2759"/>
<dbReference type="AlphaFoldDB" id="A0A165TZ69"/>
<proteinExistence type="predicted"/>
<keyword evidence="2" id="KW-0812">Transmembrane</keyword>
<evidence type="ECO:0000313" key="5">
    <source>
        <dbReference type="Proteomes" id="UP000076727"/>
    </source>
</evidence>
<dbReference type="Proteomes" id="UP000076727">
    <property type="component" value="Unassembled WGS sequence"/>
</dbReference>
<feature type="compositionally biased region" description="Low complexity" evidence="1">
    <location>
        <begin position="369"/>
        <end position="386"/>
    </location>
</feature>
<feature type="compositionally biased region" description="Basic and acidic residues" evidence="1">
    <location>
        <begin position="324"/>
        <end position="338"/>
    </location>
</feature>
<dbReference type="EMBL" id="KV429034">
    <property type="protein sequence ID" value="KZT74166.1"/>
    <property type="molecule type" value="Genomic_DNA"/>
</dbReference>
<feature type="chain" id="PRO_5007867371" description="Mid2 domain-containing protein" evidence="3">
    <location>
        <begin position="26"/>
        <end position="426"/>
    </location>
</feature>
<feature type="region of interest" description="Disordered" evidence="1">
    <location>
        <begin position="369"/>
        <end position="388"/>
    </location>
</feature>